<gene>
    <name evidence="1" type="ORF">A2960_04145</name>
</gene>
<sequence length="157" mass="17839">MPRLDGTPITPTQLKDVLNLKDLHSSGFQLHKSHRFIGYLRSKIVKQATPPPELPDGSGSHSLLFYSGKEPKRLYRVVEEIVLKRNPQIDPDEILLNERLHEHYNHVDKALDVFTRRNTDEVTRGLVLLCGGKHTGTLVNMLHEWTGTASPFTQNVN</sequence>
<evidence type="ECO:0000313" key="1">
    <source>
        <dbReference type="EMBL" id="OGG26157.1"/>
    </source>
</evidence>
<comment type="caution">
    <text evidence="1">The sequence shown here is derived from an EMBL/GenBank/DDBJ whole genome shotgun (WGS) entry which is preliminary data.</text>
</comment>
<protein>
    <submittedName>
        <fullName evidence="1">Uncharacterized protein</fullName>
    </submittedName>
</protein>
<name>A0A1F6APE2_9BACT</name>
<dbReference type="AlphaFoldDB" id="A0A1F6APE2"/>
<dbReference type="EMBL" id="MFJR01000013">
    <property type="protein sequence ID" value="OGG26157.1"/>
    <property type="molecule type" value="Genomic_DNA"/>
</dbReference>
<reference evidence="1 2" key="1">
    <citation type="journal article" date="2016" name="Nat. Commun.">
        <title>Thousands of microbial genomes shed light on interconnected biogeochemical processes in an aquifer system.</title>
        <authorList>
            <person name="Anantharaman K."/>
            <person name="Brown C.T."/>
            <person name="Hug L.A."/>
            <person name="Sharon I."/>
            <person name="Castelle C.J."/>
            <person name="Probst A.J."/>
            <person name="Thomas B.C."/>
            <person name="Singh A."/>
            <person name="Wilkins M.J."/>
            <person name="Karaoz U."/>
            <person name="Brodie E.L."/>
            <person name="Williams K.H."/>
            <person name="Hubbard S.S."/>
            <person name="Banfield J.F."/>
        </authorList>
    </citation>
    <scope>NUCLEOTIDE SEQUENCE [LARGE SCALE GENOMIC DNA]</scope>
</reference>
<accession>A0A1F6APE2</accession>
<dbReference type="Proteomes" id="UP000176609">
    <property type="component" value="Unassembled WGS sequence"/>
</dbReference>
<proteinExistence type="predicted"/>
<organism evidence="1 2">
    <name type="scientific">Candidatus Gottesmanbacteria bacterium RIFCSPLOWO2_01_FULL_39_12b</name>
    <dbReference type="NCBI Taxonomy" id="1798388"/>
    <lineage>
        <taxon>Bacteria</taxon>
        <taxon>Candidatus Gottesmaniibacteriota</taxon>
    </lineage>
</organism>
<evidence type="ECO:0000313" key="2">
    <source>
        <dbReference type="Proteomes" id="UP000176609"/>
    </source>
</evidence>